<evidence type="ECO:0000256" key="1">
    <source>
        <dbReference type="SAM" id="MobiDB-lite"/>
    </source>
</evidence>
<accession>A0A1S9DZY9</accession>
<name>A0A1S9DZY9_ASPOZ</name>
<comment type="caution">
    <text evidence="3">The sequence shown here is derived from an EMBL/GenBank/DDBJ whole genome shotgun (WGS) entry which is preliminary data.</text>
</comment>
<proteinExistence type="predicted"/>
<feature type="region of interest" description="Disordered" evidence="1">
    <location>
        <begin position="23"/>
        <end position="75"/>
    </location>
</feature>
<feature type="compositionally biased region" description="Polar residues" evidence="1">
    <location>
        <begin position="465"/>
        <end position="474"/>
    </location>
</feature>
<dbReference type="PANTHER" id="PTHR12419">
    <property type="entry name" value="OTU DOMAIN CONTAINING PROTEIN"/>
    <property type="match status" value="1"/>
</dbReference>
<feature type="compositionally biased region" description="Basic residues" evidence="1">
    <location>
        <begin position="381"/>
        <end position="390"/>
    </location>
</feature>
<dbReference type="AlphaFoldDB" id="A0A1S9DZY9"/>
<dbReference type="PANTHER" id="PTHR12419:SF7">
    <property type="entry name" value="OTU DOMAIN-CONTAINING PROTEIN 3"/>
    <property type="match status" value="1"/>
</dbReference>
<dbReference type="Gene3D" id="3.90.70.80">
    <property type="match status" value="1"/>
</dbReference>
<feature type="compositionally biased region" description="Low complexity" evidence="1">
    <location>
        <begin position="435"/>
        <end position="448"/>
    </location>
</feature>
<dbReference type="GO" id="GO:0004843">
    <property type="term" value="F:cysteine-type deubiquitinase activity"/>
    <property type="evidence" value="ECO:0007669"/>
    <property type="project" value="TreeGrafter"/>
</dbReference>
<feature type="compositionally biased region" description="Low complexity" evidence="1">
    <location>
        <begin position="345"/>
        <end position="364"/>
    </location>
</feature>
<dbReference type="CDD" id="cd14279">
    <property type="entry name" value="CUE"/>
    <property type="match status" value="1"/>
</dbReference>
<protein>
    <recommendedName>
        <fullName evidence="2">OTU domain-containing protein</fullName>
    </recommendedName>
</protein>
<dbReference type="Pfam" id="PF02338">
    <property type="entry name" value="OTU"/>
    <property type="match status" value="1"/>
</dbReference>
<dbReference type="eggNOG" id="ENOG502QUTD">
    <property type="taxonomic scope" value="Eukaryota"/>
</dbReference>
<feature type="region of interest" description="Disordered" evidence="1">
    <location>
        <begin position="422"/>
        <end position="499"/>
    </location>
</feature>
<sequence>MTDVPTGGRIVPVIEAHQHYSISPADEAVADQHPPTQQLTTQPPQPQQEEDSDGRSSQKLPSQSQAKSSKSTRSKNAETECLELPCLSKLGLYALPTEGDGNCLYYALSDQLYGDFTHADEIRVRLADHIAANKDYFMNFIAAVGGERRAPRRAAASAARYSYCSSSSASPAPPSSKDKERSFDSKVAESRKKGVWGGAEEIQAFCQSYKRDVNVYTMYGIQNFRDVHASDDEEREAVHIAFHDFHHYSSVRHTEGPHTGLPCIPRAEQTLHKEASSTGPTVVDMASPWKISAIQEGLGGKYDRDTIVGMLQQCRGNIDRAFENLLGEDTSAHPAETSASKAIMKSRLQQPSSRSSSPFSTGSKRSADESELEDNPQPATRRSRARDQKRRILPDVTVGIAFRDDQNDLVSLRLRVSPDAVAEKAMTTETPSQTESDSFESGSGSGSDRTGILEKNNKSRIKQKPASSEPVTQKNEPKEEPKPRRSQRLTKSRNAPKPV</sequence>
<feature type="compositionally biased region" description="Polar residues" evidence="1">
    <location>
        <begin position="55"/>
        <end position="71"/>
    </location>
</feature>
<dbReference type="EMBL" id="MKZY01000001">
    <property type="protein sequence ID" value="OOO14640.1"/>
    <property type="molecule type" value="Genomic_DNA"/>
</dbReference>
<reference evidence="3 4" key="1">
    <citation type="submission" date="2016-10" db="EMBL/GenBank/DDBJ databases">
        <title>Genome sequencing of Aspergillus oryzae BCC7051.</title>
        <authorList>
            <person name="Thammarongtham C."/>
            <person name="Vorapreeda T."/>
            <person name="Nookaew I."/>
            <person name="Srisuk T."/>
            <person name="Land M."/>
            <person name="Jeennor S."/>
            <person name="Laoteng K."/>
        </authorList>
    </citation>
    <scope>NUCLEOTIDE SEQUENCE [LARGE SCALE GENOMIC DNA]</scope>
    <source>
        <strain evidence="3 4">BCC7051</strain>
    </source>
</reference>
<evidence type="ECO:0000259" key="2">
    <source>
        <dbReference type="PROSITE" id="PS50802"/>
    </source>
</evidence>
<dbReference type="Proteomes" id="UP000190312">
    <property type="component" value="Unassembled WGS sequence"/>
</dbReference>
<dbReference type="PROSITE" id="PS50802">
    <property type="entry name" value="OTU"/>
    <property type="match status" value="1"/>
</dbReference>
<feature type="domain" description="OTU" evidence="2">
    <location>
        <begin position="92"/>
        <end position="254"/>
    </location>
</feature>
<gene>
    <name evidence="3" type="ORF">OAory_01032350</name>
</gene>
<dbReference type="CDD" id="cd22756">
    <property type="entry name" value="OTU_OTUD3-like"/>
    <property type="match status" value="1"/>
</dbReference>
<dbReference type="InterPro" id="IPR038765">
    <property type="entry name" value="Papain-like_cys_pep_sf"/>
</dbReference>
<dbReference type="GO" id="GO:0016579">
    <property type="term" value="P:protein deubiquitination"/>
    <property type="evidence" value="ECO:0007669"/>
    <property type="project" value="TreeGrafter"/>
</dbReference>
<dbReference type="SUPFAM" id="SSF54001">
    <property type="entry name" value="Cysteine proteinases"/>
    <property type="match status" value="1"/>
</dbReference>
<feature type="compositionally biased region" description="Low complexity" evidence="1">
    <location>
        <begin position="32"/>
        <end position="42"/>
    </location>
</feature>
<dbReference type="InterPro" id="IPR050704">
    <property type="entry name" value="Peptidase_C85-like"/>
</dbReference>
<dbReference type="InterPro" id="IPR003323">
    <property type="entry name" value="OTU_dom"/>
</dbReference>
<evidence type="ECO:0000313" key="3">
    <source>
        <dbReference type="EMBL" id="OOO14640.1"/>
    </source>
</evidence>
<organism evidence="3 4">
    <name type="scientific">Aspergillus oryzae</name>
    <name type="common">Yellow koji mold</name>
    <dbReference type="NCBI Taxonomy" id="5062"/>
    <lineage>
        <taxon>Eukaryota</taxon>
        <taxon>Fungi</taxon>
        <taxon>Dikarya</taxon>
        <taxon>Ascomycota</taxon>
        <taxon>Pezizomycotina</taxon>
        <taxon>Eurotiomycetes</taxon>
        <taxon>Eurotiomycetidae</taxon>
        <taxon>Eurotiales</taxon>
        <taxon>Aspergillaceae</taxon>
        <taxon>Aspergillus</taxon>
        <taxon>Aspergillus subgen. Circumdati</taxon>
    </lineage>
</organism>
<feature type="region of interest" description="Disordered" evidence="1">
    <location>
        <begin position="344"/>
        <end position="390"/>
    </location>
</feature>
<dbReference type="VEuPathDB" id="FungiDB:AO090026000850"/>
<dbReference type="OrthoDB" id="409956at2759"/>
<evidence type="ECO:0000313" key="4">
    <source>
        <dbReference type="Proteomes" id="UP000190312"/>
    </source>
</evidence>
<feature type="region of interest" description="Disordered" evidence="1">
    <location>
        <begin position="164"/>
        <end position="184"/>
    </location>
</feature>